<dbReference type="InterPro" id="IPR018490">
    <property type="entry name" value="cNMP-bd_dom_sf"/>
</dbReference>
<dbReference type="InterPro" id="IPR051413">
    <property type="entry name" value="K/Na_HCN_channel"/>
</dbReference>
<evidence type="ECO:0000313" key="3">
    <source>
        <dbReference type="EMBL" id="KAK6626644.1"/>
    </source>
</evidence>
<dbReference type="Pfam" id="PF00027">
    <property type="entry name" value="cNMP_binding"/>
    <property type="match status" value="1"/>
</dbReference>
<gene>
    <name evidence="3" type="ORF">RUM44_009120</name>
</gene>
<feature type="transmembrane region" description="Helical" evidence="1">
    <location>
        <begin position="223"/>
        <end position="248"/>
    </location>
</feature>
<keyword evidence="1" id="KW-0812">Transmembrane</keyword>
<feature type="transmembrane region" description="Helical" evidence="1">
    <location>
        <begin position="178"/>
        <end position="202"/>
    </location>
</feature>
<dbReference type="Gene3D" id="1.10.287.630">
    <property type="entry name" value="Helix hairpin bin"/>
    <property type="match status" value="1"/>
</dbReference>
<dbReference type="Gene3D" id="2.60.120.10">
    <property type="entry name" value="Jelly Rolls"/>
    <property type="match status" value="1"/>
</dbReference>
<evidence type="ECO:0000313" key="4">
    <source>
        <dbReference type="Proteomes" id="UP001359485"/>
    </source>
</evidence>
<keyword evidence="1" id="KW-0472">Membrane</keyword>
<dbReference type="InterPro" id="IPR000595">
    <property type="entry name" value="cNMP-bd_dom"/>
</dbReference>
<protein>
    <recommendedName>
        <fullName evidence="2">Cyclic nucleotide-binding domain-containing protein</fullName>
    </recommendedName>
</protein>
<dbReference type="Proteomes" id="UP001359485">
    <property type="component" value="Unassembled WGS sequence"/>
</dbReference>
<dbReference type="PANTHER" id="PTHR45689">
    <property type="entry name" value="I[[H]] CHANNEL, ISOFORM E"/>
    <property type="match status" value="1"/>
</dbReference>
<proteinExistence type="predicted"/>
<sequence length="533" mass="63384">MGKQQQSEHVCRFNRTNKTLEILFPKHLKFSKLRRKFREFMLISEENCRRQCTPKGTASYRFEKEKQLTQHYYMIHPYSKFRQYWEMIAAVEIILSLTIRTFLISQLRDEILCCWYYQMYAFFSDLFETVDATILTLVTGYLDPATRTVALEIRKVFLYNIKQLKFYVNIVTSFPLDFFVYIFSIDLQVYCILKFCVFLKIFKLVTIHRYLTHFSKIYNWSELIFRIVWITVAMFSLCHTFSCLFYIVIFGTEFGEPDNKFDTSYNCFYRHFSIFYLITTVFLFQNGISNNIVISSTKDMIFFILLLVTVNLTNIVFLGHLIQIFGLQNTSFVQYEEMIQEVHKFLIQENLPKHIHNKVVKYFEFRYRHRYFREKIILETLSPPLRQEIANSLCMDLLLGNNSIFKGIPQDLANALCLKLKFEVYLSGDVLSRAGKDAKKMFFIYCGSIALFSQRGKEITHLYDGQQFGASAFTRKDHQYVVTAIALEMSECYVLRYRDYVSCFNDYPEYRDIVSKAASVQKFQMLRHPSNVL</sequence>
<accession>A0ABR1ARS5</accession>
<keyword evidence="4" id="KW-1185">Reference proteome</keyword>
<dbReference type="InterPro" id="IPR014710">
    <property type="entry name" value="RmlC-like_jellyroll"/>
</dbReference>
<name>A0ABR1ARS5_POLSC</name>
<feature type="transmembrane region" description="Helical" evidence="1">
    <location>
        <begin position="268"/>
        <end position="288"/>
    </location>
</feature>
<dbReference type="PROSITE" id="PS50042">
    <property type="entry name" value="CNMP_BINDING_3"/>
    <property type="match status" value="1"/>
</dbReference>
<evidence type="ECO:0000259" key="2">
    <source>
        <dbReference type="PROSITE" id="PS50042"/>
    </source>
</evidence>
<dbReference type="PANTHER" id="PTHR45689:SF14">
    <property type="entry name" value="CYCLIC NUCLEOTIDE-GATED CATION CHANNEL SUBUNIT A-LIKE PROTEIN"/>
    <property type="match status" value="1"/>
</dbReference>
<evidence type="ECO:0000256" key="1">
    <source>
        <dbReference type="SAM" id="Phobius"/>
    </source>
</evidence>
<dbReference type="SMART" id="SM00100">
    <property type="entry name" value="cNMP"/>
    <property type="match status" value="1"/>
</dbReference>
<dbReference type="CDD" id="cd00038">
    <property type="entry name" value="CAP_ED"/>
    <property type="match status" value="1"/>
</dbReference>
<reference evidence="3 4" key="1">
    <citation type="submission" date="2023-09" db="EMBL/GenBank/DDBJ databases">
        <title>Genomes of two closely related lineages of the louse Polyplax serrata with different host specificities.</title>
        <authorList>
            <person name="Martinu J."/>
            <person name="Tarabai H."/>
            <person name="Stefka J."/>
            <person name="Hypsa V."/>
        </authorList>
    </citation>
    <scope>NUCLEOTIDE SEQUENCE [LARGE SCALE GENOMIC DNA]</scope>
    <source>
        <strain evidence="3">98ZLc_SE</strain>
    </source>
</reference>
<feature type="domain" description="Cyclic nucleotide-binding" evidence="2">
    <location>
        <begin position="404"/>
        <end position="500"/>
    </location>
</feature>
<keyword evidence="1" id="KW-1133">Transmembrane helix</keyword>
<feature type="transmembrane region" description="Helical" evidence="1">
    <location>
        <begin position="300"/>
        <end position="322"/>
    </location>
</feature>
<dbReference type="SUPFAM" id="SSF51206">
    <property type="entry name" value="cAMP-binding domain-like"/>
    <property type="match status" value="1"/>
</dbReference>
<dbReference type="EMBL" id="JAWJWF010000045">
    <property type="protein sequence ID" value="KAK6626644.1"/>
    <property type="molecule type" value="Genomic_DNA"/>
</dbReference>
<comment type="caution">
    <text evidence="3">The sequence shown here is derived from an EMBL/GenBank/DDBJ whole genome shotgun (WGS) entry which is preliminary data.</text>
</comment>
<organism evidence="3 4">
    <name type="scientific">Polyplax serrata</name>
    <name type="common">Common mouse louse</name>
    <dbReference type="NCBI Taxonomy" id="468196"/>
    <lineage>
        <taxon>Eukaryota</taxon>
        <taxon>Metazoa</taxon>
        <taxon>Ecdysozoa</taxon>
        <taxon>Arthropoda</taxon>
        <taxon>Hexapoda</taxon>
        <taxon>Insecta</taxon>
        <taxon>Pterygota</taxon>
        <taxon>Neoptera</taxon>
        <taxon>Paraneoptera</taxon>
        <taxon>Psocodea</taxon>
        <taxon>Troctomorpha</taxon>
        <taxon>Phthiraptera</taxon>
        <taxon>Anoplura</taxon>
        <taxon>Polyplacidae</taxon>
        <taxon>Polyplax</taxon>
    </lineage>
</organism>